<keyword evidence="4" id="KW-0255">Endonuclease</keyword>
<dbReference type="InterPro" id="IPR041577">
    <property type="entry name" value="RT_RNaseH_2"/>
</dbReference>
<dbReference type="InterPro" id="IPR000953">
    <property type="entry name" value="Chromo/chromo_shadow_dom"/>
</dbReference>
<dbReference type="Gene3D" id="2.60.120.200">
    <property type="match status" value="1"/>
</dbReference>
<dbReference type="InterPro" id="IPR016197">
    <property type="entry name" value="Chromo-like_dom_sf"/>
</dbReference>
<evidence type="ECO:0000256" key="5">
    <source>
        <dbReference type="ARBA" id="ARBA00022842"/>
    </source>
</evidence>
<dbReference type="InterPro" id="IPR036397">
    <property type="entry name" value="RNaseH_sf"/>
</dbReference>
<evidence type="ECO:0000256" key="7">
    <source>
        <dbReference type="ARBA" id="ARBA00022908"/>
    </source>
</evidence>
<dbReference type="CDD" id="cd00303">
    <property type="entry name" value="retropepsin_like"/>
    <property type="match status" value="1"/>
</dbReference>
<dbReference type="Gene3D" id="3.30.420.10">
    <property type="entry name" value="Ribonuclease H-like superfamily/Ribonuclease H"/>
    <property type="match status" value="1"/>
</dbReference>
<dbReference type="Pfam" id="PF08284">
    <property type="entry name" value="RVP_2"/>
    <property type="match status" value="1"/>
</dbReference>
<dbReference type="GO" id="GO:0003964">
    <property type="term" value="F:RNA-directed DNA polymerase activity"/>
    <property type="evidence" value="ECO:0007669"/>
    <property type="project" value="UniProtKB-KW"/>
</dbReference>
<keyword evidence="3" id="KW-0540">Nuclease</keyword>
<feature type="region of interest" description="Disordered" evidence="10">
    <location>
        <begin position="37"/>
        <end position="81"/>
    </location>
</feature>
<dbReference type="InterPro" id="IPR021109">
    <property type="entry name" value="Peptidase_aspartic_dom_sf"/>
</dbReference>
<dbReference type="Gene3D" id="3.10.20.370">
    <property type="match status" value="1"/>
</dbReference>
<dbReference type="InterPro" id="IPR010713">
    <property type="entry name" value="XET_C"/>
</dbReference>
<dbReference type="SUPFAM" id="SSF54160">
    <property type="entry name" value="Chromo domain-like"/>
    <property type="match status" value="1"/>
</dbReference>
<dbReference type="InterPro" id="IPR001969">
    <property type="entry name" value="Aspartic_peptidase_AS"/>
</dbReference>
<keyword evidence="4" id="KW-0378">Hydrolase</keyword>
<keyword evidence="13" id="KW-1185">Reference proteome</keyword>
<evidence type="ECO:0000259" key="11">
    <source>
        <dbReference type="PROSITE" id="PS50013"/>
    </source>
</evidence>
<evidence type="ECO:0000256" key="9">
    <source>
        <dbReference type="ARBA" id="ARBA00023268"/>
    </source>
</evidence>
<keyword evidence="8" id="KW-0695">RNA-directed DNA polymerase</keyword>
<dbReference type="SUPFAM" id="SSF53098">
    <property type="entry name" value="Ribonuclease H-like"/>
    <property type="match status" value="1"/>
</dbReference>
<dbReference type="PROSITE" id="PS00141">
    <property type="entry name" value="ASP_PROTEASE"/>
    <property type="match status" value="1"/>
</dbReference>
<dbReference type="GO" id="GO:0016762">
    <property type="term" value="F:xyloglucan:xyloglucosyl transferase activity"/>
    <property type="evidence" value="ECO:0007669"/>
    <property type="project" value="InterPro"/>
</dbReference>
<keyword evidence="7" id="KW-0229">DNA integration</keyword>
<keyword evidence="5" id="KW-0460">Magnesium</keyword>
<dbReference type="GO" id="GO:0048046">
    <property type="term" value="C:apoplast"/>
    <property type="evidence" value="ECO:0007669"/>
    <property type="project" value="InterPro"/>
</dbReference>
<organism evidence="12 13">
    <name type="scientific">Senna tora</name>
    <dbReference type="NCBI Taxonomy" id="362788"/>
    <lineage>
        <taxon>Eukaryota</taxon>
        <taxon>Viridiplantae</taxon>
        <taxon>Streptophyta</taxon>
        <taxon>Embryophyta</taxon>
        <taxon>Tracheophyta</taxon>
        <taxon>Spermatophyta</taxon>
        <taxon>Magnoliopsida</taxon>
        <taxon>eudicotyledons</taxon>
        <taxon>Gunneridae</taxon>
        <taxon>Pentapetalae</taxon>
        <taxon>rosids</taxon>
        <taxon>fabids</taxon>
        <taxon>Fabales</taxon>
        <taxon>Fabaceae</taxon>
        <taxon>Caesalpinioideae</taxon>
        <taxon>Cassia clade</taxon>
        <taxon>Senna</taxon>
    </lineage>
</organism>
<reference evidence="12" key="1">
    <citation type="submission" date="2020-09" db="EMBL/GenBank/DDBJ databases">
        <title>Genome-Enabled Discovery of Anthraquinone Biosynthesis in Senna tora.</title>
        <authorList>
            <person name="Kang S.-H."/>
            <person name="Pandey R.P."/>
            <person name="Lee C.-M."/>
            <person name="Sim J.-S."/>
            <person name="Jeong J.-T."/>
            <person name="Choi B.-S."/>
            <person name="Jung M."/>
            <person name="Ginzburg D."/>
            <person name="Zhao K."/>
            <person name="Won S.Y."/>
            <person name="Oh T.-J."/>
            <person name="Yu Y."/>
            <person name="Kim N.-H."/>
            <person name="Lee O.R."/>
            <person name="Lee T.-H."/>
            <person name="Bashyal P."/>
            <person name="Kim T.-S."/>
            <person name="Lee W.-H."/>
            <person name="Kawkins C."/>
            <person name="Kim C.-K."/>
            <person name="Kim J.S."/>
            <person name="Ahn B.O."/>
            <person name="Rhee S.Y."/>
            <person name="Sohng J.K."/>
        </authorList>
    </citation>
    <scope>NUCLEOTIDE SEQUENCE</scope>
    <source>
        <tissue evidence="12">Leaf</tissue>
    </source>
</reference>
<name>A0A834WVS2_9FABA</name>
<dbReference type="GO" id="GO:0015074">
    <property type="term" value="P:DNA integration"/>
    <property type="evidence" value="ECO:0007669"/>
    <property type="project" value="UniProtKB-KW"/>
</dbReference>
<evidence type="ECO:0000256" key="10">
    <source>
        <dbReference type="SAM" id="MobiDB-lite"/>
    </source>
</evidence>
<dbReference type="Proteomes" id="UP000634136">
    <property type="component" value="Unassembled WGS sequence"/>
</dbReference>
<dbReference type="PANTHER" id="PTHR37984">
    <property type="entry name" value="PROTEIN CBG26694"/>
    <property type="match status" value="1"/>
</dbReference>
<evidence type="ECO:0000313" key="12">
    <source>
        <dbReference type="EMBL" id="KAF7833242.1"/>
    </source>
</evidence>
<dbReference type="Pfam" id="PF06955">
    <property type="entry name" value="XET_C"/>
    <property type="match status" value="1"/>
</dbReference>
<dbReference type="GO" id="GO:0004519">
    <property type="term" value="F:endonuclease activity"/>
    <property type="evidence" value="ECO:0007669"/>
    <property type="project" value="UniProtKB-KW"/>
</dbReference>
<dbReference type="Gene3D" id="2.40.70.10">
    <property type="entry name" value="Acid Proteases"/>
    <property type="match status" value="1"/>
</dbReference>
<sequence length="1088" mass="123884">MDTTAQEKLRWVQKNYMIYNYCTDAKRFPQGVPLECSTSDMNGGSNEPNETTQVNQASGLNEETRNEPIQSHISQEKDPTTVVGATEGTPIPNEAPSVDQRLSNLEELFKRFLLQQQQQHGTGESNTGAHNQNHLVAKNLKWEIPACDGEDVEFWVFKIKQFFTAAKVPADQRVILASAHMTGPAYDWYMWMCQNQQIPSWEEFLEALLFRFGATLYDDPRVALKKVEQANSVAEYQAEFESISTKVMGLSEELLVSFFIAGLKNYLKCEVLLAQPRNTMTYPSKPSGGVVPTGSFAVPKANVVSTQVPSYGSNNQSNFNKQQTGLQASSSNSVFPYKRLTAEEIKRKRARGECYYCDSKYTRSHQCKAKYLLLIGKEELDVLMMYQAMPEGTEEGVENEEKVTEEVMPEISYNALAGQFHPNTLRVTGRSKETDLQVLIDSGSTHNFIKTRVVEELGLPMVQISPFRVQTGSGVYLQCTHKCEQVKLVIQEYIFIVDLFVLDIKGVDIVLGVQWLAELGDITINHKDLTMGFLWNGAMVRIVAEQDVLEGDHLPEEIMDLLQKFSAVFEEPKQLPLRREVDHKIVLNPGSKPVSVRPYRYPYFQKAEIERLWNEEAERAFQQLKLHMTQAPVLALPDFSQAFVVETDASNTGIGAVLSQNGHPVAFFIKKLSKRLSLASTYVRELYAITQAIMKWRHYLLGRRFVIKKDRKSLRELMHQVVQTSEQQFYLSKLLGFDYEIVYRSGKTNMAADALSRVNEDRANKEPQNTFMVLTECKHQIFEELRKVNVEEAELQQLHQQFEKKELPSAYTKQEGLMMYEGTIVTDGQMEVVNRCLERYLRAYTHDQPKKWVEFLPWAELWYNSTYHTSIGMTPYQALYGENPTAIPGYVRGGSKVEAVDDLLQNRQQLQLALKANLFKAQARMKKTANRKRKDKEFKFHGAVPEIPAILPDMPQAFNRKPEAIIDKRNGMVEGVNRVQVLVEWGGLSREEATWEDWIAVNEAFPDSNLEDKVVFDGQGIDMNGGSSEPNETTQVNQASGLNEETRNEPIQSHISQEKDPTTVVGATEGKGKRSKKRPKWMKDYKLA</sequence>
<evidence type="ECO:0000256" key="1">
    <source>
        <dbReference type="ARBA" id="ARBA00022679"/>
    </source>
</evidence>
<dbReference type="GO" id="GO:0044042">
    <property type="term" value="P:glucan metabolic process"/>
    <property type="evidence" value="ECO:0007669"/>
    <property type="project" value="InterPro"/>
</dbReference>
<feature type="compositionally biased region" description="Polar residues" evidence="10">
    <location>
        <begin position="37"/>
        <end position="73"/>
    </location>
</feature>
<dbReference type="PANTHER" id="PTHR37984:SF5">
    <property type="entry name" value="PROTEIN NYNRIN-LIKE"/>
    <property type="match status" value="1"/>
</dbReference>
<evidence type="ECO:0000256" key="2">
    <source>
        <dbReference type="ARBA" id="ARBA00022695"/>
    </source>
</evidence>
<accession>A0A834WVS2</accession>
<dbReference type="InterPro" id="IPR050951">
    <property type="entry name" value="Retrovirus_Pol_polyprotein"/>
</dbReference>
<protein>
    <submittedName>
        <fullName evidence="12">Transposon Ty3-G Gag-Pol polyprotein</fullName>
    </submittedName>
</protein>
<dbReference type="Pfam" id="PF03732">
    <property type="entry name" value="Retrotrans_gag"/>
    <property type="match status" value="1"/>
</dbReference>
<dbReference type="OrthoDB" id="2013610at2759"/>
<dbReference type="GO" id="GO:0004190">
    <property type="term" value="F:aspartic-type endopeptidase activity"/>
    <property type="evidence" value="ECO:0007669"/>
    <property type="project" value="InterPro"/>
</dbReference>
<evidence type="ECO:0000256" key="4">
    <source>
        <dbReference type="ARBA" id="ARBA00022759"/>
    </source>
</evidence>
<evidence type="ECO:0000256" key="3">
    <source>
        <dbReference type="ARBA" id="ARBA00022722"/>
    </source>
</evidence>
<evidence type="ECO:0000256" key="8">
    <source>
        <dbReference type="ARBA" id="ARBA00022918"/>
    </source>
</evidence>
<feature type="region of interest" description="Disordered" evidence="10">
    <location>
        <begin position="1017"/>
        <end position="1088"/>
    </location>
</feature>
<keyword evidence="9" id="KW-0511">Multifunctional enzyme</keyword>
<comment type="caution">
    <text evidence="12">The sequence shown here is derived from an EMBL/GenBank/DDBJ whole genome shotgun (WGS) entry which is preliminary data.</text>
</comment>
<dbReference type="SUPFAM" id="SSF56672">
    <property type="entry name" value="DNA/RNA polymerases"/>
    <property type="match status" value="1"/>
</dbReference>
<dbReference type="CDD" id="cd09274">
    <property type="entry name" value="RNase_HI_RT_Ty3"/>
    <property type="match status" value="1"/>
</dbReference>
<evidence type="ECO:0000256" key="6">
    <source>
        <dbReference type="ARBA" id="ARBA00022884"/>
    </source>
</evidence>
<dbReference type="InterPro" id="IPR043502">
    <property type="entry name" value="DNA/RNA_pol_sf"/>
</dbReference>
<dbReference type="PROSITE" id="PS50013">
    <property type="entry name" value="CHROMO_2"/>
    <property type="match status" value="1"/>
</dbReference>
<feature type="compositionally biased region" description="Polar residues" evidence="10">
    <location>
        <begin position="1025"/>
        <end position="1055"/>
    </location>
</feature>
<gene>
    <name evidence="12" type="ORF">G2W53_015575</name>
</gene>
<keyword evidence="1" id="KW-0808">Transferase</keyword>
<dbReference type="EMBL" id="JAAIUW010000005">
    <property type="protein sequence ID" value="KAF7833242.1"/>
    <property type="molecule type" value="Genomic_DNA"/>
</dbReference>
<dbReference type="GO" id="GO:0006508">
    <property type="term" value="P:proteolysis"/>
    <property type="evidence" value="ECO:0007669"/>
    <property type="project" value="InterPro"/>
</dbReference>
<dbReference type="AlphaFoldDB" id="A0A834WVS2"/>
<dbReference type="SUPFAM" id="SSF50630">
    <property type="entry name" value="Acid proteases"/>
    <property type="match status" value="1"/>
</dbReference>
<proteinExistence type="predicted"/>
<feature type="domain" description="Chromo" evidence="11">
    <location>
        <begin position="960"/>
        <end position="996"/>
    </location>
</feature>
<keyword evidence="2" id="KW-0548">Nucleotidyltransferase</keyword>
<keyword evidence="6" id="KW-0694">RNA-binding</keyword>
<dbReference type="GO" id="GO:0003723">
    <property type="term" value="F:RNA binding"/>
    <property type="evidence" value="ECO:0007669"/>
    <property type="project" value="UniProtKB-KW"/>
</dbReference>
<dbReference type="InterPro" id="IPR012337">
    <property type="entry name" value="RNaseH-like_sf"/>
</dbReference>
<dbReference type="Pfam" id="PF17919">
    <property type="entry name" value="RT_RNaseH_2"/>
    <property type="match status" value="1"/>
</dbReference>
<evidence type="ECO:0000313" key="13">
    <source>
        <dbReference type="Proteomes" id="UP000634136"/>
    </source>
</evidence>
<dbReference type="InterPro" id="IPR005162">
    <property type="entry name" value="Retrotrans_gag_dom"/>
</dbReference>